<evidence type="ECO:0000256" key="1">
    <source>
        <dbReference type="ARBA" id="ARBA00006817"/>
    </source>
</evidence>
<evidence type="ECO:0000313" key="4">
    <source>
        <dbReference type="Proteomes" id="UP001597351"/>
    </source>
</evidence>
<reference evidence="4" key="1">
    <citation type="journal article" date="2019" name="Int. J. Syst. Evol. Microbiol.">
        <title>The Global Catalogue of Microorganisms (GCM) 10K type strain sequencing project: providing services to taxonomists for standard genome sequencing and annotation.</title>
        <authorList>
            <consortium name="The Broad Institute Genomics Platform"/>
            <consortium name="The Broad Institute Genome Sequencing Center for Infectious Disease"/>
            <person name="Wu L."/>
            <person name="Ma J."/>
        </authorList>
    </citation>
    <scope>NUCLEOTIDE SEQUENCE [LARGE SCALE GENOMIC DNA]</scope>
    <source>
        <strain evidence="4">CGMCC 1.12477</strain>
    </source>
</reference>
<dbReference type="InterPro" id="IPR013538">
    <property type="entry name" value="ASHA1/2-like_C"/>
</dbReference>
<feature type="domain" description="Activator of Hsp90 ATPase homologue 1/2-like C-terminal" evidence="2">
    <location>
        <begin position="21"/>
        <end position="131"/>
    </location>
</feature>
<protein>
    <submittedName>
        <fullName evidence="3">SRPBCC family protein</fullName>
    </submittedName>
</protein>
<comment type="caution">
    <text evidence="3">The sequence shown here is derived from an EMBL/GenBank/DDBJ whole genome shotgun (WGS) entry which is preliminary data.</text>
</comment>
<dbReference type="CDD" id="cd08899">
    <property type="entry name" value="SRPBCC_CalC_Aha1-like_6"/>
    <property type="match status" value="1"/>
</dbReference>
<dbReference type="EMBL" id="JBHUGD010000003">
    <property type="protein sequence ID" value="MFD1946758.1"/>
    <property type="molecule type" value="Genomic_DNA"/>
</dbReference>
<gene>
    <name evidence="3" type="ORF">ACFSDE_08140</name>
</gene>
<evidence type="ECO:0000313" key="3">
    <source>
        <dbReference type="EMBL" id="MFD1946758.1"/>
    </source>
</evidence>
<keyword evidence="4" id="KW-1185">Reference proteome</keyword>
<proteinExistence type="inferred from homology"/>
<dbReference type="SUPFAM" id="SSF55961">
    <property type="entry name" value="Bet v1-like"/>
    <property type="match status" value="1"/>
</dbReference>
<dbReference type="Proteomes" id="UP001597351">
    <property type="component" value="Unassembled WGS sequence"/>
</dbReference>
<evidence type="ECO:0000259" key="2">
    <source>
        <dbReference type="Pfam" id="PF08327"/>
    </source>
</evidence>
<accession>A0ABW4TKB9</accession>
<name>A0ABW4TKB9_9ACTN</name>
<organism evidence="3 4">
    <name type="scientific">Nocardioides aestuarii</name>
    <dbReference type="NCBI Taxonomy" id="252231"/>
    <lineage>
        <taxon>Bacteria</taxon>
        <taxon>Bacillati</taxon>
        <taxon>Actinomycetota</taxon>
        <taxon>Actinomycetes</taxon>
        <taxon>Propionibacteriales</taxon>
        <taxon>Nocardioidaceae</taxon>
        <taxon>Nocardioides</taxon>
    </lineage>
</organism>
<dbReference type="Gene3D" id="3.30.530.20">
    <property type="match status" value="1"/>
</dbReference>
<dbReference type="InterPro" id="IPR023393">
    <property type="entry name" value="START-like_dom_sf"/>
</dbReference>
<sequence length="158" mass="17145">MNRTKVPGDARGAVRLEEHYDTDPADLWEAITDPARLGRWLGEVSGDLTVGGAFTARFYASEWSGTGRVEACDAPRRLLVSTVDDETSDEGEIEVTLTADGDRTLLVLEERGLPLDLLAAYGAGNELHLQDLGDHVAGGPRRPADGRWAELLTDWQSA</sequence>
<comment type="similarity">
    <text evidence="1">Belongs to the AHA1 family.</text>
</comment>
<dbReference type="RefSeq" id="WP_343917210.1">
    <property type="nucleotide sequence ID" value="NZ_BAAAJT010000002.1"/>
</dbReference>
<dbReference type="Pfam" id="PF08327">
    <property type="entry name" value="AHSA1"/>
    <property type="match status" value="1"/>
</dbReference>